<dbReference type="Gramene" id="GBG78869">
    <property type="protein sequence ID" value="GBG78869"/>
    <property type="gene ID" value="CBR_g28584"/>
</dbReference>
<gene>
    <name evidence="3" type="ORF">CBR_g28584</name>
</gene>
<organism evidence="3 4">
    <name type="scientific">Chara braunii</name>
    <name type="common">Braun's stonewort</name>
    <dbReference type="NCBI Taxonomy" id="69332"/>
    <lineage>
        <taxon>Eukaryota</taxon>
        <taxon>Viridiplantae</taxon>
        <taxon>Streptophyta</taxon>
        <taxon>Charophyceae</taxon>
        <taxon>Charales</taxon>
        <taxon>Characeae</taxon>
        <taxon>Chara</taxon>
    </lineage>
</organism>
<feature type="region of interest" description="Disordered" evidence="2">
    <location>
        <begin position="772"/>
        <end position="822"/>
    </location>
</feature>
<sequence length="822" mass="92788">MDLEFRGTVEARGWVYLSQDGEKAMIIELAPGNTPDELFRKAEAEVVWAACQRKEMEMEKVDVRVELGDRVSMRRPVRTMRCVLPSFLVDAVFGTLSRLVRICQSMTNLGLYQCARQDFFRLSVEMGPFEGNWAEELAEILNCLNIDNIFVPGAVHWGIVYRNVAIGETFLDGVRELVYDEEDDFRKGKMAREERMMEYPFKGWEPRRLRGGIEMPIPTGNGWTGTTCDWIGFEVARDLSYVWIERIWNPIREEEGWDDIGEDKVESVGTIFEDAWHLFCTMLAMGQDPMWLLGDAEARTRKEGKLFANEGWDEVSSRVVMGGWKELKPPSLRITDWVPEFIAEWFGGFEHIIECAWLTEEFYRLSLKYEPFYGDKVGEVIIVLRIGREIAKRIASPAIHELAIRTLSQYGITSAQWQAMLDAADENEKPFFQKLYDDAVQREREAEAAARTTSIADQVALLQVPEANADRFQERLAVAVAAFVPLRTLEDLESRVTALEQRNQELQAEILSLKQSQLSAPRPPNPQPAAVPVSQSNTVLMARASGTLTNTGTGASSSSGSTDSSALVIVPNARTSAQNATVLTGVQYSGPVVDKWAATLPSKYDGKGDITSWISSMRSYFEVLRTPQEDRSMIMGTNIESAVWSFIELQAVTAGYERIDLTEWLKVTPVRTLEDLLITRYQDKHAALKARLKLEALKGQAWRTSMQALEQHLTGLFTTPNLGMTDVSCMDVVMGVAPKEYLSLLALKDHTTWRELMMDLVDLDAKDLARRKKAPAAGSKSQRKRYGSSNQLALHEHREAEDQSYADDLFLDDDLEPDSDMG</sequence>
<evidence type="ECO:0000256" key="2">
    <source>
        <dbReference type="SAM" id="MobiDB-lite"/>
    </source>
</evidence>
<dbReference type="EMBL" id="BFEA01000306">
    <property type="protein sequence ID" value="GBG78869.1"/>
    <property type="molecule type" value="Genomic_DNA"/>
</dbReference>
<feature type="compositionally biased region" description="Acidic residues" evidence="2">
    <location>
        <begin position="802"/>
        <end position="822"/>
    </location>
</feature>
<evidence type="ECO:0000313" key="3">
    <source>
        <dbReference type="EMBL" id="GBG78869.1"/>
    </source>
</evidence>
<accession>A0A388L979</accession>
<proteinExistence type="predicted"/>
<protein>
    <submittedName>
        <fullName evidence="3">Uncharacterized protein</fullName>
    </submittedName>
</protein>
<dbReference type="AlphaFoldDB" id="A0A388L979"/>
<comment type="caution">
    <text evidence="3">The sequence shown here is derived from an EMBL/GenBank/DDBJ whole genome shotgun (WGS) entry which is preliminary data.</text>
</comment>
<evidence type="ECO:0000256" key="1">
    <source>
        <dbReference type="SAM" id="Coils"/>
    </source>
</evidence>
<keyword evidence="1" id="KW-0175">Coiled coil</keyword>
<keyword evidence="4" id="KW-1185">Reference proteome</keyword>
<evidence type="ECO:0000313" key="4">
    <source>
        <dbReference type="Proteomes" id="UP000265515"/>
    </source>
</evidence>
<dbReference type="Proteomes" id="UP000265515">
    <property type="component" value="Unassembled WGS sequence"/>
</dbReference>
<name>A0A388L979_CHABU</name>
<reference evidence="3 4" key="1">
    <citation type="journal article" date="2018" name="Cell">
        <title>The Chara Genome: Secondary Complexity and Implications for Plant Terrestrialization.</title>
        <authorList>
            <person name="Nishiyama T."/>
            <person name="Sakayama H."/>
            <person name="Vries J.D."/>
            <person name="Buschmann H."/>
            <person name="Saint-Marcoux D."/>
            <person name="Ullrich K.K."/>
            <person name="Haas F.B."/>
            <person name="Vanderstraeten L."/>
            <person name="Becker D."/>
            <person name="Lang D."/>
            <person name="Vosolsobe S."/>
            <person name="Rombauts S."/>
            <person name="Wilhelmsson P.K.I."/>
            <person name="Janitza P."/>
            <person name="Kern R."/>
            <person name="Heyl A."/>
            <person name="Rumpler F."/>
            <person name="Villalobos L.I.A.C."/>
            <person name="Clay J.M."/>
            <person name="Skokan R."/>
            <person name="Toyoda A."/>
            <person name="Suzuki Y."/>
            <person name="Kagoshima H."/>
            <person name="Schijlen E."/>
            <person name="Tajeshwar N."/>
            <person name="Catarino B."/>
            <person name="Hetherington A.J."/>
            <person name="Saltykova A."/>
            <person name="Bonnot C."/>
            <person name="Breuninger H."/>
            <person name="Symeonidi A."/>
            <person name="Radhakrishnan G.V."/>
            <person name="Van Nieuwerburgh F."/>
            <person name="Deforce D."/>
            <person name="Chang C."/>
            <person name="Karol K.G."/>
            <person name="Hedrich R."/>
            <person name="Ulvskov P."/>
            <person name="Glockner G."/>
            <person name="Delwiche C.F."/>
            <person name="Petrasek J."/>
            <person name="Van de Peer Y."/>
            <person name="Friml J."/>
            <person name="Beilby M."/>
            <person name="Dolan L."/>
            <person name="Kohara Y."/>
            <person name="Sugano S."/>
            <person name="Fujiyama A."/>
            <person name="Delaux P.-M."/>
            <person name="Quint M."/>
            <person name="TheiBen G."/>
            <person name="Hagemann M."/>
            <person name="Harholt J."/>
            <person name="Dunand C."/>
            <person name="Zachgo S."/>
            <person name="Langdale J."/>
            <person name="Maumus F."/>
            <person name="Straeten D.V.D."/>
            <person name="Gould S.B."/>
            <person name="Rensing S.A."/>
        </authorList>
    </citation>
    <scope>NUCLEOTIDE SEQUENCE [LARGE SCALE GENOMIC DNA]</scope>
    <source>
        <strain evidence="3 4">S276</strain>
    </source>
</reference>
<feature type="coiled-coil region" evidence="1">
    <location>
        <begin position="489"/>
        <end position="516"/>
    </location>
</feature>